<proteinExistence type="predicted"/>
<comment type="caution">
    <text evidence="3">The sequence shown here is derived from an EMBL/GenBank/DDBJ whole genome shotgun (WGS) entry which is preliminary data.</text>
</comment>
<reference evidence="3 4" key="1">
    <citation type="submission" date="2024-10" db="EMBL/GenBank/DDBJ databases">
        <title>The Natural Products Discovery Center: Release of the First 8490 Sequenced Strains for Exploring Actinobacteria Biosynthetic Diversity.</title>
        <authorList>
            <person name="Kalkreuter E."/>
            <person name="Kautsar S.A."/>
            <person name="Yang D."/>
            <person name="Bader C.D."/>
            <person name="Teijaro C.N."/>
            <person name="Fluegel L."/>
            <person name="Davis C.M."/>
            <person name="Simpson J.R."/>
            <person name="Lauterbach L."/>
            <person name="Steele A.D."/>
            <person name="Gui C."/>
            <person name="Meng S."/>
            <person name="Li G."/>
            <person name="Viehrig K."/>
            <person name="Ye F."/>
            <person name="Su P."/>
            <person name="Kiefer A.F."/>
            <person name="Nichols A."/>
            <person name="Cepeda A.J."/>
            <person name="Yan W."/>
            <person name="Fan B."/>
            <person name="Jiang Y."/>
            <person name="Adhikari A."/>
            <person name="Zheng C.-J."/>
            <person name="Schuster L."/>
            <person name="Cowan T.M."/>
            <person name="Smanski M.J."/>
            <person name="Chevrette M.G."/>
            <person name="De Carvalho L.P.S."/>
            <person name="Shen B."/>
        </authorList>
    </citation>
    <scope>NUCLEOTIDE SEQUENCE [LARGE SCALE GENOMIC DNA]</scope>
    <source>
        <strain evidence="3 4">NPDC021253</strain>
    </source>
</reference>
<dbReference type="SUPFAM" id="SSF50370">
    <property type="entry name" value="Ricin B-like lectins"/>
    <property type="match status" value="1"/>
</dbReference>
<dbReference type="SMART" id="SM00458">
    <property type="entry name" value="RICIN"/>
    <property type="match status" value="1"/>
</dbReference>
<keyword evidence="1" id="KW-0732">Signal</keyword>
<feature type="chain" id="PRO_5047424438" evidence="1">
    <location>
        <begin position="32"/>
        <end position="174"/>
    </location>
</feature>
<dbReference type="Pfam" id="PF00652">
    <property type="entry name" value="Ricin_B_lectin"/>
    <property type="match status" value="1"/>
</dbReference>
<protein>
    <submittedName>
        <fullName evidence="3">RICIN domain-containing protein</fullName>
    </submittedName>
</protein>
<organism evidence="3 4">
    <name type="scientific">Micromonospora rubida</name>
    <dbReference type="NCBI Taxonomy" id="2697657"/>
    <lineage>
        <taxon>Bacteria</taxon>
        <taxon>Bacillati</taxon>
        <taxon>Actinomycetota</taxon>
        <taxon>Actinomycetes</taxon>
        <taxon>Micromonosporales</taxon>
        <taxon>Micromonosporaceae</taxon>
        <taxon>Micromonospora</taxon>
    </lineage>
</organism>
<dbReference type="RefSeq" id="WP_396677982.1">
    <property type="nucleotide sequence ID" value="NZ_JBIRPU010000004.1"/>
</dbReference>
<dbReference type="EMBL" id="JBIRPU010000004">
    <property type="protein sequence ID" value="MFI0792924.1"/>
    <property type="molecule type" value="Genomic_DNA"/>
</dbReference>
<dbReference type="PROSITE" id="PS50231">
    <property type="entry name" value="RICIN_B_LECTIN"/>
    <property type="match status" value="1"/>
</dbReference>
<dbReference type="InterPro" id="IPR035992">
    <property type="entry name" value="Ricin_B-like_lectins"/>
</dbReference>
<evidence type="ECO:0000313" key="3">
    <source>
        <dbReference type="EMBL" id="MFI0792924.1"/>
    </source>
</evidence>
<dbReference type="Proteomes" id="UP001611075">
    <property type="component" value="Unassembled WGS sequence"/>
</dbReference>
<name>A0ABW7SJ37_9ACTN</name>
<dbReference type="Gene3D" id="2.80.10.50">
    <property type="match status" value="2"/>
</dbReference>
<feature type="domain" description="Ricin B lectin" evidence="2">
    <location>
        <begin position="38"/>
        <end position="168"/>
    </location>
</feature>
<accession>A0ABW7SJ37</accession>
<gene>
    <name evidence="3" type="ORF">ACH4OY_09520</name>
</gene>
<sequence>MSNFRSSLPVAVVAILTAALGAIGGSAPASAKDPAALAGVSIVNRASGMCLDVPGGSTENKLQVQQYNCNGGVNQQWEYIPGAYAGFGQLRNVASQKCLDVRATSTSIGGVVQQYICMDVPNQQWSYSSGTGYLMALHSGMCAGVYSLLYKEKVYQAICGGGNQLVFTTWNASI</sequence>
<dbReference type="CDD" id="cd00161">
    <property type="entry name" value="beta-trefoil_Ricin-like"/>
    <property type="match status" value="1"/>
</dbReference>
<keyword evidence="4" id="KW-1185">Reference proteome</keyword>
<evidence type="ECO:0000256" key="1">
    <source>
        <dbReference type="SAM" id="SignalP"/>
    </source>
</evidence>
<feature type="signal peptide" evidence="1">
    <location>
        <begin position="1"/>
        <end position="31"/>
    </location>
</feature>
<dbReference type="InterPro" id="IPR000772">
    <property type="entry name" value="Ricin_B_lectin"/>
</dbReference>
<evidence type="ECO:0000313" key="4">
    <source>
        <dbReference type="Proteomes" id="UP001611075"/>
    </source>
</evidence>
<evidence type="ECO:0000259" key="2">
    <source>
        <dbReference type="SMART" id="SM00458"/>
    </source>
</evidence>